<dbReference type="EMBL" id="LOED01000037">
    <property type="protein sequence ID" value="KXG74912.1"/>
    <property type="molecule type" value="Genomic_DNA"/>
</dbReference>
<sequence>MSAFEYMLNGLLSQGHQSFETLLVLLVVAVAIAFAINIVASVVLGRLLGSLLGNLALFAMLYFIGRVATIEATKMFNRAFYVLNYTLNNVRY</sequence>
<organism evidence="2 3">
    <name type="scientific">Fervidicola ferrireducens</name>
    <dbReference type="NCBI Taxonomy" id="520764"/>
    <lineage>
        <taxon>Bacteria</taxon>
        <taxon>Bacillati</taxon>
        <taxon>Bacillota</taxon>
        <taxon>Clostridia</taxon>
        <taxon>Thermosediminibacterales</taxon>
        <taxon>Thermosediminibacteraceae</taxon>
        <taxon>Fervidicola</taxon>
    </lineage>
</organism>
<evidence type="ECO:0000256" key="1">
    <source>
        <dbReference type="SAM" id="Phobius"/>
    </source>
</evidence>
<evidence type="ECO:0000313" key="2">
    <source>
        <dbReference type="EMBL" id="KXG74912.1"/>
    </source>
</evidence>
<name>A0A140L2Y7_9FIRM</name>
<evidence type="ECO:0000313" key="3">
    <source>
        <dbReference type="Proteomes" id="UP000070427"/>
    </source>
</evidence>
<proteinExistence type="predicted"/>
<comment type="caution">
    <text evidence="2">The sequence shown here is derived from an EMBL/GenBank/DDBJ whole genome shotgun (WGS) entry which is preliminary data.</text>
</comment>
<dbReference type="STRING" id="520764.AN618_21370"/>
<feature type="transmembrane region" description="Helical" evidence="1">
    <location>
        <begin position="51"/>
        <end position="69"/>
    </location>
</feature>
<dbReference type="AlphaFoldDB" id="A0A140L2Y7"/>
<dbReference type="Proteomes" id="UP000070427">
    <property type="component" value="Unassembled WGS sequence"/>
</dbReference>
<protein>
    <submittedName>
        <fullName evidence="2">Uncharacterized protein</fullName>
    </submittedName>
</protein>
<accession>A0A140L2Y7</accession>
<gene>
    <name evidence="2" type="ORF">AN618_21370</name>
</gene>
<keyword evidence="1" id="KW-0472">Membrane</keyword>
<keyword evidence="1" id="KW-0812">Transmembrane</keyword>
<reference evidence="2 3" key="1">
    <citation type="submission" date="2015-12" db="EMBL/GenBank/DDBJ databases">
        <title>Draft genome sequnece of Fervidicola ferrireducens strain Y170.</title>
        <authorList>
            <person name="Patel B.K."/>
        </authorList>
    </citation>
    <scope>NUCLEOTIDE SEQUENCE [LARGE SCALE GENOMIC DNA]</scope>
    <source>
        <strain evidence="2 3">Y170</strain>
    </source>
</reference>
<keyword evidence="3" id="KW-1185">Reference proteome</keyword>
<keyword evidence="1" id="KW-1133">Transmembrane helix</keyword>
<feature type="transmembrane region" description="Helical" evidence="1">
    <location>
        <begin position="21"/>
        <end position="45"/>
    </location>
</feature>
<dbReference type="InParanoid" id="A0A140L2Y7"/>